<dbReference type="Pfam" id="PF00582">
    <property type="entry name" value="Usp"/>
    <property type="match status" value="2"/>
</dbReference>
<protein>
    <submittedName>
        <fullName evidence="3">Universal stress protein</fullName>
    </submittedName>
</protein>
<reference evidence="3" key="1">
    <citation type="submission" date="2023-06" db="EMBL/GenBank/DDBJ databases">
        <title>Genomic of Agaribacillus aureum.</title>
        <authorList>
            <person name="Wang G."/>
        </authorList>
    </citation>
    <scope>NUCLEOTIDE SEQUENCE</scope>
    <source>
        <strain evidence="3">BMA12</strain>
    </source>
</reference>
<keyword evidence="4" id="KW-1185">Reference proteome</keyword>
<dbReference type="RefSeq" id="WP_346756252.1">
    <property type="nucleotide sequence ID" value="NZ_JAUJEB010000001.1"/>
</dbReference>
<dbReference type="Gene3D" id="3.40.50.620">
    <property type="entry name" value="HUPs"/>
    <property type="match status" value="2"/>
</dbReference>
<dbReference type="Proteomes" id="UP001172083">
    <property type="component" value="Unassembled WGS sequence"/>
</dbReference>
<comment type="similarity">
    <text evidence="1">Belongs to the universal stress protein A family.</text>
</comment>
<accession>A0ABT8KZK4</accession>
<evidence type="ECO:0000313" key="4">
    <source>
        <dbReference type="Proteomes" id="UP001172083"/>
    </source>
</evidence>
<dbReference type="InterPro" id="IPR006016">
    <property type="entry name" value="UspA"/>
</dbReference>
<dbReference type="InterPro" id="IPR006015">
    <property type="entry name" value="Universal_stress_UspA"/>
</dbReference>
<dbReference type="InterPro" id="IPR014729">
    <property type="entry name" value="Rossmann-like_a/b/a_fold"/>
</dbReference>
<organism evidence="3 4">
    <name type="scientific">Agaribacillus aureus</name>
    <dbReference type="NCBI Taxonomy" id="3051825"/>
    <lineage>
        <taxon>Bacteria</taxon>
        <taxon>Pseudomonadati</taxon>
        <taxon>Bacteroidota</taxon>
        <taxon>Cytophagia</taxon>
        <taxon>Cytophagales</taxon>
        <taxon>Splendidivirgaceae</taxon>
        <taxon>Agaribacillus</taxon>
    </lineage>
</organism>
<dbReference type="PANTHER" id="PTHR46268:SF22">
    <property type="entry name" value="SENSOR PROTEIN KDPD-RELATED"/>
    <property type="match status" value="1"/>
</dbReference>
<feature type="domain" description="UspA" evidence="2">
    <location>
        <begin position="4"/>
        <end position="144"/>
    </location>
</feature>
<evidence type="ECO:0000313" key="3">
    <source>
        <dbReference type="EMBL" id="MDN5210912.1"/>
    </source>
</evidence>
<dbReference type="PRINTS" id="PR01438">
    <property type="entry name" value="UNVRSLSTRESS"/>
</dbReference>
<evidence type="ECO:0000259" key="2">
    <source>
        <dbReference type="Pfam" id="PF00582"/>
    </source>
</evidence>
<sequence length="276" mass="30913">MKLKNILVPTDFSTCAKNALINAINIAEFSGAKLILMSAFHVPVPHARVGTATIVHTLATEVEEVVKEDFEKLVNSLPQLDRIDYECVIKHGFAVEEVLTAIEDYDIDLVIMGTHGATGVEAVFLGSNTNNVIKKSKTPVLAIPNDSSLHQINNIVLASDYLEIDDYKKLEGLKMVIELFNAELHVLHVSAKQYISYESAAEAKKLEHVLKGIKRSYHFQTHENFEEGLNQYIDDHQIDMVVILPRAHTFLERVLKRSHTSKLVLSSKIPLLTIHI</sequence>
<name>A0ABT8KZK4_9BACT</name>
<proteinExistence type="inferred from homology"/>
<evidence type="ECO:0000256" key="1">
    <source>
        <dbReference type="ARBA" id="ARBA00008791"/>
    </source>
</evidence>
<dbReference type="PANTHER" id="PTHR46268">
    <property type="entry name" value="STRESS RESPONSE PROTEIN NHAX"/>
    <property type="match status" value="1"/>
</dbReference>
<dbReference type="SUPFAM" id="SSF52402">
    <property type="entry name" value="Adenine nucleotide alpha hydrolases-like"/>
    <property type="match status" value="2"/>
</dbReference>
<feature type="domain" description="UspA" evidence="2">
    <location>
        <begin position="180"/>
        <end position="274"/>
    </location>
</feature>
<comment type="caution">
    <text evidence="3">The sequence shown here is derived from an EMBL/GenBank/DDBJ whole genome shotgun (WGS) entry which is preliminary data.</text>
</comment>
<dbReference type="EMBL" id="JAUJEB010000001">
    <property type="protein sequence ID" value="MDN5210912.1"/>
    <property type="molecule type" value="Genomic_DNA"/>
</dbReference>
<gene>
    <name evidence="3" type="ORF">QQ020_02595</name>
</gene>
<dbReference type="CDD" id="cd00293">
    <property type="entry name" value="USP-like"/>
    <property type="match status" value="1"/>
</dbReference>